<sequence length="265" mass="28780">MSLGIPLPTLHYSRIPLERRALVSIYTLSLDLDELFIGYSFCWTSESLFKASISLLCPWIPTWSTSWLYPNTYNSSRDQQDPNGLSCSRSYLESCRTSGLVRNMASGRVCRHPTAVSVTRSLVPSVGAPVCSSLTSWRVQGPGWFCLWALDLVEVRGGRACGETLFSSGCSVSLVVHAEGCFHNVFDSAGSAGVAFGPTLVVGRGITLFCYFVVLCSRSVGGGMTFGVPGGGVREIFQLSDRWFGSQTETYIHPSLKPSEASLNC</sequence>
<organism evidence="1 2">
    <name type="scientific">Colocasia esculenta</name>
    <name type="common">Wild taro</name>
    <name type="synonym">Arum esculentum</name>
    <dbReference type="NCBI Taxonomy" id="4460"/>
    <lineage>
        <taxon>Eukaryota</taxon>
        <taxon>Viridiplantae</taxon>
        <taxon>Streptophyta</taxon>
        <taxon>Embryophyta</taxon>
        <taxon>Tracheophyta</taxon>
        <taxon>Spermatophyta</taxon>
        <taxon>Magnoliopsida</taxon>
        <taxon>Liliopsida</taxon>
        <taxon>Araceae</taxon>
        <taxon>Aroideae</taxon>
        <taxon>Colocasieae</taxon>
        <taxon>Colocasia</taxon>
    </lineage>
</organism>
<name>A0A843WJT9_COLES</name>
<gene>
    <name evidence="1" type="ORF">Taro_040754</name>
</gene>
<dbReference type="AlphaFoldDB" id="A0A843WJT9"/>
<accession>A0A843WJT9</accession>
<keyword evidence="2" id="KW-1185">Reference proteome</keyword>
<reference evidence="1" key="1">
    <citation type="submission" date="2017-07" db="EMBL/GenBank/DDBJ databases">
        <title>Taro Niue Genome Assembly and Annotation.</title>
        <authorList>
            <person name="Atibalentja N."/>
            <person name="Keating K."/>
            <person name="Fields C.J."/>
        </authorList>
    </citation>
    <scope>NUCLEOTIDE SEQUENCE</scope>
    <source>
        <strain evidence="1">Niue_2</strain>
        <tissue evidence="1">Leaf</tissue>
    </source>
</reference>
<evidence type="ECO:0000313" key="1">
    <source>
        <dbReference type="EMBL" id="MQM07907.1"/>
    </source>
</evidence>
<evidence type="ECO:0000313" key="2">
    <source>
        <dbReference type="Proteomes" id="UP000652761"/>
    </source>
</evidence>
<protein>
    <submittedName>
        <fullName evidence="1">Uncharacterized protein</fullName>
    </submittedName>
</protein>
<proteinExistence type="predicted"/>
<dbReference type="EMBL" id="NMUH01003984">
    <property type="protein sequence ID" value="MQM07907.1"/>
    <property type="molecule type" value="Genomic_DNA"/>
</dbReference>
<comment type="caution">
    <text evidence="1">The sequence shown here is derived from an EMBL/GenBank/DDBJ whole genome shotgun (WGS) entry which is preliminary data.</text>
</comment>
<dbReference type="Proteomes" id="UP000652761">
    <property type="component" value="Unassembled WGS sequence"/>
</dbReference>